<evidence type="ECO:0000256" key="2">
    <source>
        <dbReference type="SAM" id="SignalP"/>
    </source>
</evidence>
<evidence type="ECO:0000313" key="4">
    <source>
        <dbReference type="Proteomes" id="UP000018211"/>
    </source>
</evidence>
<organism evidence="3 4">
    <name type="scientific">Vibrio nigripulchritudo SOn1</name>
    <dbReference type="NCBI Taxonomy" id="1238450"/>
    <lineage>
        <taxon>Bacteria</taxon>
        <taxon>Pseudomonadati</taxon>
        <taxon>Pseudomonadota</taxon>
        <taxon>Gammaproteobacteria</taxon>
        <taxon>Vibrionales</taxon>
        <taxon>Vibrionaceae</taxon>
        <taxon>Vibrio</taxon>
    </lineage>
</organism>
<dbReference type="Proteomes" id="UP000018211">
    <property type="component" value="Unassembled WGS sequence"/>
</dbReference>
<comment type="caution">
    <text evidence="3">The sequence shown here is derived from an EMBL/GenBank/DDBJ whole genome shotgun (WGS) entry which is preliminary data.</text>
</comment>
<feature type="signal peptide" evidence="2">
    <location>
        <begin position="1"/>
        <end position="21"/>
    </location>
</feature>
<dbReference type="AlphaFoldDB" id="A0AAV2VR26"/>
<feature type="compositionally biased region" description="Polar residues" evidence="1">
    <location>
        <begin position="43"/>
        <end position="54"/>
    </location>
</feature>
<feature type="chain" id="PRO_5043618215" evidence="2">
    <location>
        <begin position="22"/>
        <end position="142"/>
    </location>
</feature>
<dbReference type="RefSeq" id="WP_022612057.1">
    <property type="nucleotide sequence ID" value="NZ_LK391965.1"/>
</dbReference>
<dbReference type="EMBL" id="CAOF01000113">
    <property type="protein sequence ID" value="CCO47157.1"/>
    <property type="molecule type" value="Genomic_DNA"/>
</dbReference>
<keyword evidence="2" id="KW-0732">Signal</keyword>
<protein>
    <submittedName>
        <fullName evidence="3">Uncharacterized protein</fullName>
    </submittedName>
</protein>
<name>A0AAV2VR26_9VIBR</name>
<accession>A0AAV2VR26</accession>
<feature type="region of interest" description="Disordered" evidence="1">
    <location>
        <begin position="32"/>
        <end position="60"/>
    </location>
</feature>
<evidence type="ECO:0000313" key="3">
    <source>
        <dbReference type="EMBL" id="CCO47157.1"/>
    </source>
</evidence>
<evidence type="ECO:0000256" key="1">
    <source>
        <dbReference type="SAM" id="MobiDB-lite"/>
    </source>
</evidence>
<gene>
    <name evidence="3" type="ORF">VIBNISOn1_230056</name>
</gene>
<proteinExistence type="predicted"/>
<sequence>MRTLAVLLFSLLLTFSQSAFAQAEVSGYPSQSHQIEVQLGDESPSSNDVSQSGDFDSHSKRIPEGLIASSRVVSWAQERVFPTPDYELIAQLGGEDRPPSYLFFTLSIPSVLWSEKAVGSDPHRVSGWKDSNQLYVQLNQRG</sequence>
<reference evidence="3 4" key="1">
    <citation type="journal article" date="2013" name="ISME J.">
        <title>Comparative genomics of pathogenic lineages of Vibrio nigripulchritudo identifies virulence-associated traits.</title>
        <authorList>
            <person name="Goudenege D."/>
            <person name="Labreuche Y."/>
            <person name="Krin E."/>
            <person name="Ansquer D."/>
            <person name="Mangenot S."/>
            <person name="Calteau A."/>
            <person name="Medigue C."/>
            <person name="Mazel D."/>
            <person name="Polz M.F."/>
            <person name="Le Roux F."/>
        </authorList>
    </citation>
    <scope>NUCLEOTIDE SEQUENCE [LARGE SCALE GENOMIC DNA]</scope>
    <source>
        <strain evidence="3 4">SOn1</strain>
    </source>
</reference>